<dbReference type="OrthoDB" id="9813231at2"/>
<evidence type="ECO:0000313" key="3">
    <source>
        <dbReference type="Proteomes" id="UP000318331"/>
    </source>
</evidence>
<evidence type="ECO:0000313" key="2">
    <source>
        <dbReference type="EMBL" id="TQM65911.1"/>
    </source>
</evidence>
<gene>
    <name evidence="2" type="ORF">FB466_0731</name>
</gene>
<dbReference type="EMBL" id="VFPN01000001">
    <property type="protein sequence ID" value="TQM65911.1"/>
    <property type="molecule type" value="Genomic_DNA"/>
</dbReference>
<dbReference type="RefSeq" id="WP_141915886.1">
    <property type="nucleotide sequence ID" value="NZ_BAAAYS010000026.1"/>
</dbReference>
<reference evidence="2 3" key="1">
    <citation type="submission" date="2019-06" db="EMBL/GenBank/DDBJ databases">
        <title>Sequencing the genomes of 1000 actinobacteria strains.</title>
        <authorList>
            <person name="Klenk H.-P."/>
        </authorList>
    </citation>
    <scope>NUCLEOTIDE SEQUENCE [LARGE SCALE GENOMIC DNA]</scope>
    <source>
        <strain evidence="2 3">DSM 18031</strain>
    </source>
</reference>
<dbReference type="Pfam" id="PF08818">
    <property type="entry name" value="DUF1801"/>
    <property type="match status" value="1"/>
</dbReference>
<dbReference type="SUPFAM" id="SSF159888">
    <property type="entry name" value="YdhG-like"/>
    <property type="match status" value="1"/>
</dbReference>
<protein>
    <submittedName>
        <fullName evidence="2">Uncharacterized protein YdhG (YjbR/CyaY superfamily)</fullName>
    </submittedName>
</protein>
<proteinExistence type="predicted"/>
<dbReference type="InterPro" id="IPR014922">
    <property type="entry name" value="YdhG-like"/>
</dbReference>
<comment type="caution">
    <text evidence="2">The sequence shown here is derived from an EMBL/GenBank/DDBJ whole genome shotgun (WGS) entry which is preliminary data.</text>
</comment>
<accession>A0A543I5U1</accession>
<feature type="domain" description="YdhG-like" evidence="1">
    <location>
        <begin position="19"/>
        <end position="131"/>
    </location>
</feature>
<dbReference type="AlphaFoldDB" id="A0A543I5U1"/>
<evidence type="ECO:0000259" key="1">
    <source>
        <dbReference type="Pfam" id="PF08818"/>
    </source>
</evidence>
<organism evidence="2 3">
    <name type="scientific">Klugiella xanthotipulae</name>
    <dbReference type="NCBI Taxonomy" id="244735"/>
    <lineage>
        <taxon>Bacteria</taxon>
        <taxon>Bacillati</taxon>
        <taxon>Actinomycetota</taxon>
        <taxon>Actinomycetes</taxon>
        <taxon>Micrococcales</taxon>
        <taxon>Microbacteriaceae</taxon>
        <taxon>Klugiella</taxon>
    </lineage>
</organism>
<keyword evidence="3" id="KW-1185">Reference proteome</keyword>
<sequence>MQSSLSTIDDYLDALPTERQQPVERLLTVIRAQIDPRFEERMIYGMPGWVVPFSAYPHGYHADPALPVPFLNLASQKNHIAVYDMGLYADPDELSWFERAYAETGFKLNMGKSCIRFTNMSRIPFDLIGELAGRIGMDDYLARYDATRPVRTA</sequence>
<dbReference type="Proteomes" id="UP000318331">
    <property type="component" value="Unassembled WGS sequence"/>
</dbReference>
<name>A0A543I5U1_9MICO</name>
<dbReference type="Gene3D" id="3.90.1150.200">
    <property type="match status" value="1"/>
</dbReference>